<dbReference type="Pfam" id="PF22612">
    <property type="entry name" value="GH113"/>
    <property type="match status" value="1"/>
</dbReference>
<comment type="caution">
    <text evidence="1">The sequence shown here is derived from an EMBL/GenBank/DDBJ whole genome shotgun (WGS) entry which is preliminary data.</text>
</comment>
<name>A0ABX0HAD5_9BACT</name>
<dbReference type="SUPFAM" id="SSF51445">
    <property type="entry name" value="(Trans)glycosidases"/>
    <property type="match status" value="1"/>
</dbReference>
<dbReference type="EMBL" id="JAANYN010000004">
    <property type="protein sequence ID" value="NHE57333.1"/>
    <property type="molecule type" value="Genomic_DNA"/>
</dbReference>
<proteinExistence type="predicted"/>
<evidence type="ECO:0000313" key="2">
    <source>
        <dbReference type="Proteomes" id="UP000649799"/>
    </source>
</evidence>
<organism evidence="1 2">
    <name type="scientific">Cyclobacterium plantarum</name>
    <dbReference type="NCBI Taxonomy" id="2716263"/>
    <lineage>
        <taxon>Bacteria</taxon>
        <taxon>Pseudomonadati</taxon>
        <taxon>Bacteroidota</taxon>
        <taxon>Cytophagia</taxon>
        <taxon>Cytophagales</taxon>
        <taxon>Cyclobacteriaceae</taxon>
        <taxon>Cyclobacterium</taxon>
    </lineage>
</organism>
<reference evidence="1 2" key="1">
    <citation type="submission" date="2020-03" db="EMBL/GenBank/DDBJ databases">
        <title>Cyclobacterium plantarum sp. nov., a marine bacterium isolated from a coastal-marine wetland.</title>
        <authorList>
            <person name="Sanchez-Porro C."/>
            <person name="Ventosa A."/>
            <person name="Amoozegar M."/>
        </authorList>
    </citation>
    <scope>NUCLEOTIDE SEQUENCE [LARGE SCALE GENOMIC DNA]</scope>
    <source>
        <strain evidence="1 2">GBPx2</strain>
    </source>
</reference>
<accession>A0ABX0HAD5</accession>
<gene>
    <name evidence="1" type="ORF">G9Q97_10970</name>
</gene>
<dbReference type="Proteomes" id="UP000649799">
    <property type="component" value="Unassembled WGS sequence"/>
</dbReference>
<protein>
    <submittedName>
        <fullName evidence="1">Uncharacterized protein</fullName>
    </submittedName>
</protein>
<dbReference type="InterPro" id="IPR055151">
    <property type="entry name" value="GH113"/>
</dbReference>
<dbReference type="Gene3D" id="3.20.20.80">
    <property type="entry name" value="Glycosidases"/>
    <property type="match status" value="1"/>
</dbReference>
<evidence type="ECO:0000313" key="1">
    <source>
        <dbReference type="EMBL" id="NHE57333.1"/>
    </source>
</evidence>
<dbReference type="CDD" id="cd19608">
    <property type="entry name" value="GH113_mannanase-like"/>
    <property type="match status" value="1"/>
</dbReference>
<keyword evidence="2" id="KW-1185">Reference proteome</keyword>
<dbReference type="InterPro" id="IPR017853">
    <property type="entry name" value="GH"/>
</dbReference>
<sequence length="339" mass="39542">MTCNTAKKTENFANFEESKHRGVCWVGSRNPLQGGEMENLTATGVSHISQTPFGWQRHTSEPSIRWETHSEKIWWGESSKGLVATIDTAQSQGLISILKPHIWVRGSWPGEIAMTTETDWQIWFDNYKSFILYYANLAEQRKLPLFCVGTELEKTSHRENDWREIIAAVKEVYGGKLTYAANFTEYEYVKFWDALDYIGVQAYFPLATGENPTLDQLLQGWKRIIPDLEKVNLLYQKPILFTELGYCNTNDAADAPWVWPNERKNAILSEEMQARCYTAFFESVWHQPWFQGVYFWKWYPESRNRSPDFTPQHKMAQKVMQTYFTFQTPEIGHDVAVKQ</sequence>